<keyword evidence="2" id="KW-0233">DNA recombination</keyword>
<dbReference type="GO" id="GO:0006260">
    <property type="term" value="P:DNA replication"/>
    <property type="evidence" value="ECO:0007669"/>
    <property type="project" value="UniProtKB-UniRule"/>
</dbReference>
<dbReference type="PROSITE" id="PS50935">
    <property type="entry name" value="SSB"/>
    <property type="match status" value="1"/>
</dbReference>
<dbReference type="RefSeq" id="WP_257821370.1">
    <property type="nucleotide sequence ID" value="NZ_JABXYM010000001.1"/>
</dbReference>
<feature type="region of interest" description="Disordered" evidence="4">
    <location>
        <begin position="94"/>
        <end position="133"/>
    </location>
</feature>
<sequence>MNKFIITGNLTKDPELAYSGSGVAYCKFTVAVQRNFKKDEVDFFNCTCFKTQAENLANYQVKGNKLLVEGEVQIDKKDDKYFTNVIANNVEYLTPKGQSGQQTQQNNTQQKSQDDPFADGSKTIDINDDDLPF</sequence>
<dbReference type="HAMAP" id="MF_00984">
    <property type="entry name" value="SSB"/>
    <property type="match status" value="1"/>
</dbReference>
<keyword evidence="6" id="KW-1185">Reference proteome</keyword>
<comment type="caution">
    <text evidence="2">Lacks conserved residue(s) required for the propagation of feature annotation.</text>
</comment>
<dbReference type="AlphaFoldDB" id="A0A9Q4B1Z7"/>
<dbReference type="PANTHER" id="PTHR10302:SF27">
    <property type="entry name" value="SINGLE-STRANDED DNA-BINDING PROTEIN"/>
    <property type="match status" value="1"/>
</dbReference>
<dbReference type="InterPro" id="IPR000424">
    <property type="entry name" value="Primosome_PriB/ssb"/>
</dbReference>
<evidence type="ECO:0000256" key="2">
    <source>
        <dbReference type="HAMAP-Rule" id="MF_00984"/>
    </source>
</evidence>
<comment type="caution">
    <text evidence="5">The sequence shown here is derived from an EMBL/GenBank/DDBJ whole genome shotgun (WGS) entry which is preliminary data.</text>
</comment>
<keyword evidence="2" id="KW-0227">DNA damage</keyword>
<evidence type="ECO:0000313" key="6">
    <source>
        <dbReference type="Proteomes" id="UP001057753"/>
    </source>
</evidence>
<dbReference type="CDD" id="cd04496">
    <property type="entry name" value="SSB_OBF"/>
    <property type="match status" value="1"/>
</dbReference>
<dbReference type="PANTHER" id="PTHR10302">
    <property type="entry name" value="SINGLE-STRANDED DNA-BINDING PROTEIN"/>
    <property type="match status" value="1"/>
</dbReference>
<dbReference type="NCBIfam" id="TIGR00621">
    <property type="entry name" value="ssb"/>
    <property type="match status" value="1"/>
</dbReference>
<feature type="short sequence motif" description="Important for interaction with partner proteins" evidence="2">
    <location>
        <begin position="128"/>
        <end position="133"/>
    </location>
</feature>
<accession>A0A9Q4B1Z7</accession>
<evidence type="ECO:0000313" key="5">
    <source>
        <dbReference type="EMBL" id="MCR6096883.1"/>
    </source>
</evidence>
<protein>
    <recommendedName>
        <fullName evidence="2 3">Single-stranded DNA-binding protein</fullName>
        <shortName evidence="2">SSB</shortName>
    </recommendedName>
</protein>
<dbReference type="GO" id="GO:0006310">
    <property type="term" value="P:DNA recombination"/>
    <property type="evidence" value="ECO:0007669"/>
    <property type="project" value="UniProtKB-UniRule"/>
</dbReference>
<dbReference type="EMBL" id="JABXYM010000001">
    <property type="protein sequence ID" value="MCR6096883.1"/>
    <property type="molecule type" value="Genomic_DNA"/>
</dbReference>
<dbReference type="InterPro" id="IPR011344">
    <property type="entry name" value="ssDNA-bd"/>
</dbReference>
<keyword evidence="2" id="KW-0235">DNA replication</keyword>
<dbReference type="GO" id="GO:0006281">
    <property type="term" value="P:DNA repair"/>
    <property type="evidence" value="ECO:0007669"/>
    <property type="project" value="UniProtKB-UniRule"/>
</dbReference>
<organism evidence="5 6">
    <name type="scientific">Salipaludibacillus agaradhaerens</name>
    <name type="common">Bacillus agaradhaerens</name>
    <dbReference type="NCBI Taxonomy" id="76935"/>
    <lineage>
        <taxon>Bacteria</taxon>
        <taxon>Bacillati</taxon>
        <taxon>Bacillota</taxon>
        <taxon>Bacilli</taxon>
        <taxon>Bacillales</taxon>
        <taxon>Bacillaceae</taxon>
    </lineage>
</organism>
<dbReference type="SUPFAM" id="SSF50249">
    <property type="entry name" value="Nucleic acid-binding proteins"/>
    <property type="match status" value="1"/>
</dbReference>
<comment type="subunit">
    <text evidence="2">Homotetramer.</text>
</comment>
<keyword evidence="2" id="KW-0234">DNA repair</keyword>
<evidence type="ECO:0000256" key="4">
    <source>
        <dbReference type="SAM" id="MobiDB-lite"/>
    </source>
</evidence>
<dbReference type="Gene3D" id="2.40.50.140">
    <property type="entry name" value="Nucleic acid-binding proteins"/>
    <property type="match status" value="1"/>
</dbReference>
<feature type="compositionally biased region" description="Low complexity" evidence="4">
    <location>
        <begin position="96"/>
        <end position="111"/>
    </location>
</feature>
<dbReference type="GO" id="GO:0003697">
    <property type="term" value="F:single-stranded DNA binding"/>
    <property type="evidence" value="ECO:0007669"/>
    <property type="project" value="UniProtKB-UniRule"/>
</dbReference>
<dbReference type="GO" id="GO:0009295">
    <property type="term" value="C:nucleoid"/>
    <property type="evidence" value="ECO:0007669"/>
    <property type="project" value="TreeGrafter"/>
</dbReference>
<dbReference type="Pfam" id="PF00436">
    <property type="entry name" value="SSB"/>
    <property type="match status" value="1"/>
</dbReference>
<gene>
    <name evidence="5" type="ORF">HXA33_09975</name>
</gene>
<dbReference type="PIRSF" id="PIRSF002070">
    <property type="entry name" value="SSB"/>
    <property type="match status" value="1"/>
</dbReference>
<evidence type="ECO:0000256" key="1">
    <source>
        <dbReference type="ARBA" id="ARBA00023125"/>
    </source>
</evidence>
<proteinExistence type="inferred from homology"/>
<keyword evidence="1 2" id="KW-0238">DNA-binding</keyword>
<dbReference type="Proteomes" id="UP001057753">
    <property type="component" value="Unassembled WGS sequence"/>
</dbReference>
<dbReference type="InterPro" id="IPR012340">
    <property type="entry name" value="NA-bd_OB-fold"/>
</dbReference>
<comment type="function">
    <text evidence="2">Plays an important role in DNA replication, recombination and repair. Binds to ssDNA and to an array of partner proteins to recruit them to their sites of action during DNA metabolism.</text>
</comment>
<name>A0A9Q4B1Z7_SALAG</name>
<evidence type="ECO:0000256" key="3">
    <source>
        <dbReference type="PIRNR" id="PIRNR002070"/>
    </source>
</evidence>
<reference evidence="5" key="1">
    <citation type="submission" date="2020-06" db="EMBL/GenBank/DDBJ databases">
        <title>Insight into the genomes of haloalkaliphilic bacilli from Kenyan soda lakes.</title>
        <authorList>
            <person name="Mwirichia R."/>
            <person name="Villamizar G.C."/>
            <person name="Poehlein A."/>
            <person name="Mugweru J."/>
            <person name="Kipnyargis A."/>
            <person name="Kiplimo D."/>
            <person name="Orwa P."/>
            <person name="Daniel R."/>
        </authorList>
    </citation>
    <scope>NUCLEOTIDE SEQUENCE</scope>
    <source>
        <strain evidence="5">B1096_S55</strain>
    </source>
</reference>